<protein>
    <submittedName>
        <fullName evidence="2">Uncharacterized protein</fullName>
    </submittedName>
</protein>
<dbReference type="RefSeq" id="WP_328983598.1">
    <property type="nucleotide sequence ID" value="NZ_CP121472.1"/>
</dbReference>
<keyword evidence="3" id="KW-1185">Reference proteome</keyword>
<keyword evidence="1" id="KW-0472">Membrane</keyword>
<proteinExistence type="predicted"/>
<dbReference type="EMBL" id="CP121472">
    <property type="protein sequence ID" value="WPL17796.1"/>
    <property type="molecule type" value="Genomic_DNA"/>
</dbReference>
<accession>A0ABZ0S9T1</accession>
<gene>
    <name evidence="2" type="ORF">Thiowin_02838</name>
</gene>
<evidence type="ECO:0000313" key="2">
    <source>
        <dbReference type="EMBL" id="WPL17796.1"/>
    </source>
</evidence>
<name>A0ABZ0S9T1_9GAMM</name>
<feature type="transmembrane region" description="Helical" evidence="1">
    <location>
        <begin position="21"/>
        <end position="41"/>
    </location>
</feature>
<keyword evidence="1" id="KW-1133">Transmembrane helix</keyword>
<sequence length="65" mass="7211">MMTSRPKSALRSQPKGHRIDLFSALLLFVVIALPMSLLYQVSVHYLGDNPAVAVVDMLRTSETSH</sequence>
<organism evidence="2 3">
    <name type="scientific">Thiorhodovibrio winogradskyi</name>
    <dbReference type="NCBI Taxonomy" id="77007"/>
    <lineage>
        <taxon>Bacteria</taxon>
        <taxon>Pseudomonadati</taxon>
        <taxon>Pseudomonadota</taxon>
        <taxon>Gammaproteobacteria</taxon>
        <taxon>Chromatiales</taxon>
        <taxon>Chromatiaceae</taxon>
        <taxon>Thiorhodovibrio</taxon>
    </lineage>
</organism>
<evidence type="ECO:0000256" key="1">
    <source>
        <dbReference type="SAM" id="Phobius"/>
    </source>
</evidence>
<dbReference type="Proteomes" id="UP001432180">
    <property type="component" value="Chromosome"/>
</dbReference>
<evidence type="ECO:0000313" key="3">
    <source>
        <dbReference type="Proteomes" id="UP001432180"/>
    </source>
</evidence>
<reference evidence="2 3" key="1">
    <citation type="journal article" date="2023" name="Microorganisms">
        <title>Thiorhodovibrio frisius and Trv. litoralis spp. nov., Two Novel Members from a Clade of Fastidious Purple Sulfur Bacteria That Exhibit Unique Red-Shifted Light-Harvesting Capabilities.</title>
        <authorList>
            <person name="Methner A."/>
            <person name="Kuzyk S.B."/>
            <person name="Petersen J."/>
            <person name="Bauer S."/>
            <person name="Brinkmann H."/>
            <person name="Sichau K."/>
            <person name="Wanner G."/>
            <person name="Wolf J."/>
            <person name="Neumann-Schaal M."/>
            <person name="Henke P."/>
            <person name="Tank M."/>
            <person name="Sproer C."/>
            <person name="Bunk B."/>
            <person name="Overmann J."/>
        </authorList>
    </citation>
    <scope>NUCLEOTIDE SEQUENCE [LARGE SCALE GENOMIC DNA]</scope>
    <source>
        <strain evidence="2 3">DSM 6702</strain>
    </source>
</reference>
<keyword evidence="1" id="KW-0812">Transmembrane</keyword>